<keyword evidence="5" id="KW-1185">Reference proteome</keyword>
<feature type="region of interest" description="Disordered" evidence="2">
    <location>
        <begin position="1"/>
        <end position="33"/>
    </location>
</feature>
<keyword evidence="1" id="KW-0694">RNA-binding</keyword>
<evidence type="ECO:0000313" key="5">
    <source>
        <dbReference type="Proteomes" id="UP000289340"/>
    </source>
</evidence>
<feature type="compositionally biased region" description="Acidic residues" evidence="2">
    <location>
        <begin position="467"/>
        <end position="478"/>
    </location>
</feature>
<comment type="caution">
    <text evidence="4">The sequence shown here is derived from an EMBL/GenBank/DDBJ whole genome shotgun (WGS) entry which is preliminary data.</text>
</comment>
<dbReference type="AlphaFoldDB" id="A0A445KJR6"/>
<dbReference type="EMBL" id="QZWG01000005">
    <property type="protein sequence ID" value="RZC11153.1"/>
    <property type="molecule type" value="Genomic_DNA"/>
</dbReference>
<accession>A0A445KJR6</accession>
<dbReference type="PANTHER" id="PTHR34427">
    <property type="entry name" value="DUF4283 DOMAIN PROTEIN"/>
    <property type="match status" value="1"/>
</dbReference>
<evidence type="ECO:0000313" key="4">
    <source>
        <dbReference type="EMBL" id="RZC11153.1"/>
    </source>
</evidence>
<dbReference type="CDD" id="cd00590">
    <property type="entry name" value="RRM_SF"/>
    <property type="match status" value="1"/>
</dbReference>
<sequence>MQREKLPKFGGIQRVNNGENGGGTEGESVGKKEGEWKLVQRKKPKSHYVQMRTDVAGVVRGRPNDFVSFYFSDFPESHGAKEMLRAFALYGNAVEVVIPPKRNKWGKRFGFVRFAEVKDPRLFAVKLDNIIFGADKIHVNLPRFEREKNVVRQAGKATVNAVSNKGIRKVWREVKENQAEGKATVEVFAPKESSKGEVSAPRNKEEANKRGGSLCNNGRGEVKSFTKGRLNKGRWMDRQQHHDQKVVYFRKKNICDVWYNASEEELSSFKKMYVGVMKDAGSTHMVQEWFSMQGFFSVKVTPMGANLVLLEEMEEGIIPALIEDASDWIHEKFDDIRKWSQSEVDNERLVWVRCHGIPVHAWNNEFFSAIARKFGTFLGVDENTRKNESLDLARILIRTKDYDVFNMVLYANINGSMFHIKVLEEWCGPMRWDGLTQAKKPASFVLNSSSDDDSEDGDGPPLFGYENGEDDSSGDEEEEVEVVGANLLEGNNVIQQSHNNDEFVRVVENINDNNGELNGVLEKEAFDIQEDAEKLNCDSNKWGKKKTALNLVELNGDAMYLERQEGGTHDCGSGINGDGISNLQATLYHELNTTQHLEDNGPIFSAANPVTAESNSGPDRGKNCVKKISLQGTM</sequence>
<reference evidence="4 5" key="1">
    <citation type="submission" date="2018-09" db="EMBL/GenBank/DDBJ databases">
        <title>A high-quality reference genome of wild soybean provides a powerful tool to mine soybean genomes.</title>
        <authorList>
            <person name="Xie M."/>
            <person name="Chung C.Y.L."/>
            <person name="Li M.-W."/>
            <person name="Wong F.-L."/>
            <person name="Chan T.-F."/>
            <person name="Lam H.-M."/>
        </authorList>
    </citation>
    <scope>NUCLEOTIDE SEQUENCE [LARGE SCALE GENOMIC DNA]</scope>
    <source>
        <strain evidence="5">cv. W05</strain>
        <tissue evidence="4">Hypocotyl of etiolated seedlings</tissue>
    </source>
</reference>
<protein>
    <recommendedName>
        <fullName evidence="3">RRM domain-containing protein</fullName>
    </recommendedName>
</protein>
<name>A0A445KJR6_GLYSO</name>
<dbReference type="InterPro" id="IPR000504">
    <property type="entry name" value="RRM_dom"/>
</dbReference>
<evidence type="ECO:0000256" key="1">
    <source>
        <dbReference type="PROSITE-ProRule" id="PRU00176"/>
    </source>
</evidence>
<feature type="region of interest" description="Disordered" evidence="2">
    <location>
        <begin position="445"/>
        <end position="478"/>
    </location>
</feature>
<evidence type="ECO:0000256" key="2">
    <source>
        <dbReference type="SAM" id="MobiDB-lite"/>
    </source>
</evidence>
<dbReference type="GO" id="GO:0003723">
    <property type="term" value="F:RNA binding"/>
    <property type="evidence" value="ECO:0007669"/>
    <property type="project" value="UniProtKB-UniRule"/>
</dbReference>
<feature type="domain" description="RRM" evidence="3">
    <location>
        <begin position="67"/>
        <end position="144"/>
    </location>
</feature>
<dbReference type="Proteomes" id="UP000289340">
    <property type="component" value="Chromosome 5"/>
</dbReference>
<evidence type="ECO:0000259" key="3">
    <source>
        <dbReference type="PROSITE" id="PS50102"/>
    </source>
</evidence>
<dbReference type="InterPro" id="IPR035979">
    <property type="entry name" value="RBD_domain_sf"/>
</dbReference>
<dbReference type="InterPro" id="IPR012677">
    <property type="entry name" value="Nucleotide-bd_a/b_plait_sf"/>
</dbReference>
<dbReference type="PROSITE" id="PS50102">
    <property type="entry name" value="RRM"/>
    <property type="match status" value="1"/>
</dbReference>
<gene>
    <name evidence="4" type="ORF">D0Y65_011396</name>
</gene>
<organism evidence="4 5">
    <name type="scientific">Glycine soja</name>
    <name type="common">Wild soybean</name>
    <dbReference type="NCBI Taxonomy" id="3848"/>
    <lineage>
        <taxon>Eukaryota</taxon>
        <taxon>Viridiplantae</taxon>
        <taxon>Streptophyta</taxon>
        <taxon>Embryophyta</taxon>
        <taxon>Tracheophyta</taxon>
        <taxon>Spermatophyta</taxon>
        <taxon>Magnoliopsida</taxon>
        <taxon>eudicotyledons</taxon>
        <taxon>Gunneridae</taxon>
        <taxon>Pentapetalae</taxon>
        <taxon>rosids</taxon>
        <taxon>fabids</taxon>
        <taxon>Fabales</taxon>
        <taxon>Fabaceae</taxon>
        <taxon>Papilionoideae</taxon>
        <taxon>50 kb inversion clade</taxon>
        <taxon>NPAAA clade</taxon>
        <taxon>indigoferoid/millettioid clade</taxon>
        <taxon>Phaseoleae</taxon>
        <taxon>Glycine</taxon>
        <taxon>Glycine subgen. Soja</taxon>
    </lineage>
</organism>
<dbReference type="Gene3D" id="3.30.70.330">
    <property type="match status" value="1"/>
</dbReference>
<feature type="region of interest" description="Disordered" evidence="2">
    <location>
        <begin position="190"/>
        <end position="218"/>
    </location>
</feature>
<dbReference type="SUPFAM" id="SSF54928">
    <property type="entry name" value="RNA-binding domain, RBD"/>
    <property type="match status" value="1"/>
</dbReference>
<proteinExistence type="predicted"/>
<dbReference type="PANTHER" id="PTHR34427:SF5">
    <property type="entry name" value="DUF4283 DOMAIN-CONTAINING PROTEIN"/>
    <property type="match status" value="1"/>
</dbReference>